<feature type="compositionally biased region" description="Basic and acidic residues" evidence="2">
    <location>
        <begin position="242"/>
        <end position="253"/>
    </location>
</feature>
<name>A0ABD0Z970_9HEMI</name>
<feature type="coiled-coil region" evidence="1">
    <location>
        <begin position="57"/>
        <end position="109"/>
    </location>
</feature>
<feature type="region of interest" description="Disordered" evidence="2">
    <location>
        <begin position="400"/>
        <end position="433"/>
    </location>
</feature>
<feature type="coiled-coil region" evidence="1">
    <location>
        <begin position="4"/>
        <end position="31"/>
    </location>
</feature>
<evidence type="ECO:0000313" key="4">
    <source>
        <dbReference type="Proteomes" id="UP001558652"/>
    </source>
</evidence>
<dbReference type="AlphaFoldDB" id="A0ABD0Z970"/>
<feature type="compositionally biased region" description="Polar residues" evidence="2">
    <location>
        <begin position="400"/>
        <end position="410"/>
    </location>
</feature>
<feature type="region of interest" description="Disordered" evidence="2">
    <location>
        <begin position="146"/>
        <end position="182"/>
    </location>
</feature>
<comment type="caution">
    <text evidence="3">The sequence shown here is derived from an EMBL/GenBank/DDBJ whole genome shotgun (WGS) entry which is preliminary data.</text>
</comment>
<dbReference type="EMBL" id="JBFDAA010000003">
    <property type="protein sequence ID" value="KAL1138793.1"/>
    <property type="molecule type" value="Genomic_DNA"/>
</dbReference>
<proteinExistence type="predicted"/>
<reference evidence="3 4" key="1">
    <citation type="submission" date="2024-07" db="EMBL/GenBank/DDBJ databases">
        <title>Chromosome-level genome assembly of the water stick insect Ranatra chinensis (Heteroptera: Nepidae).</title>
        <authorList>
            <person name="Liu X."/>
        </authorList>
    </citation>
    <scope>NUCLEOTIDE SEQUENCE [LARGE SCALE GENOMIC DNA]</scope>
    <source>
        <strain evidence="3">Cailab_2021Rc</strain>
        <tissue evidence="3">Muscle</tissue>
    </source>
</reference>
<gene>
    <name evidence="3" type="ORF">AAG570_008855</name>
</gene>
<keyword evidence="4" id="KW-1185">Reference proteome</keyword>
<accession>A0ABD0Z970</accession>
<organism evidence="3 4">
    <name type="scientific">Ranatra chinensis</name>
    <dbReference type="NCBI Taxonomy" id="642074"/>
    <lineage>
        <taxon>Eukaryota</taxon>
        <taxon>Metazoa</taxon>
        <taxon>Ecdysozoa</taxon>
        <taxon>Arthropoda</taxon>
        <taxon>Hexapoda</taxon>
        <taxon>Insecta</taxon>
        <taxon>Pterygota</taxon>
        <taxon>Neoptera</taxon>
        <taxon>Paraneoptera</taxon>
        <taxon>Hemiptera</taxon>
        <taxon>Heteroptera</taxon>
        <taxon>Panheteroptera</taxon>
        <taxon>Nepomorpha</taxon>
        <taxon>Nepidae</taxon>
        <taxon>Ranatrinae</taxon>
        <taxon>Ranatra</taxon>
    </lineage>
</organism>
<evidence type="ECO:0000256" key="2">
    <source>
        <dbReference type="SAM" id="MobiDB-lite"/>
    </source>
</evidence>
<sequence>MQMETELKETIKELEKTKTALKVQAARCRKLVAAYTRQLAEREAELRSSRELKDKQLSSVLRALIELEARLKREQKSIRAQLAEKDNIINNQQLEIESLKARIEIAVVETRNQIKPTAIFVEEVEKNEHRECYVKPDLISSLGIEGDKHDSLSSDTASTRSCLGDTSDSDFTAPSSSPQMKGVLSVHNRSAFSPIYVRIGNRTGDQDEYQDNPVLQCVNQILLKDQEDFLEEQMSLRMRRAEEKTKLDSEMKKTGSLGDHSKGGKFAAKHNPPLPPKPNRISGMKRVEFALDKRRDIKPTTVEFHNPPMVLPPPQPPLSILDPMDHGQDNELYVISNSALDDDIVQHLQGRMVNGSGLDIALGNAQRLHSNLPNGLLHPNHKTKSKGLVNNINLFTSNGLFNHQLSPNKENSSKRSRHAEGKSSGNFSAMTPPKTGLVNTIKVASPVATLLTSGKAQESPLKANQVSPSVSQIVRRFEDLGIKKLEGAQGEGYTLDNCGQVVQVDSTADKESPPIANGSAQQNYDNNSINGNQTTETANTVSYDNFLEATGLSQKSIMTPSRMLSNHKSVLKPKDVKHRNKVKSAIVEKCVPAQVVGSTIKYWTEPYL</sequence>
<feature type="region of interest" description="Disordered" evidence="2">
    <location>
        <begin position="506"/>
        <end position="535"/>
    </location>
</feature>
<feature type="region of interest" description="Disordered" evidence="2">
    <location>
        <begin position="242"/>
        <end position="281"/>
    </location>
</feature>
<evidence type="ECO:0000256" key="1">
    <source>
        <dbReference type="SAM" id="Coils"/>
    </source>
</evidence>
<protein>
    <submittedName>
        <fullName evidence="3">Uncharacterized protein</fullName>
    </submittedName>
</protein>
<dbReference type="Proteomes" id="UP001558652">
    <property type="component" value="Unassembled WGS sequence"/>
</dbReference>
<keyword evidence="1" id="KW-0175">Coiled coil</keyword>
<feature type="compositionally biased region" description="Polar residues" evidence="2">
    <location>
        <begin position="153"/>
        <end position="179"/>
    </location>
</feature>
<evidence type="ECO:0000313" key="3">
    <source>
        <dbReference type="EMBL" id="KAL1138793.1"/>
    </source>
</evidence>
<feature type="compositionally biased region" description="Polar residues" evidence="2">
    <location>
        <begin position="518"/>
        <end position="535"/>
    </location>
</feature>